<gene>
    <name evidence="1" type="ORF">BSAL_13185</name>
</gene>
<dbReference type="Proteomes" id="UP000051952">
    <property type="component" value="Unassembled WGS sequence"/>
</dbReference>
<evidence type="ECO:0000313" key="1">
    <source>
        <dbReference type="EMBL" id="CUI14725.1"/>
    </source>
</evidence>
<dbReference type="AlphaFoldDB" id="A0A0S4KMA0"/>
<sequence length="84" mass="9427">MRTTLGARLLFGRTDNPFAAAQRYRPSSDCVREFMRRSNAIKSPLAMSSGICAPRVRPSFCLVSRSRALLYRSGIEPEVMNLFA</sequence>
<dbReference type="VEuPathDB" id="TriTrypDB:BSAL_13185"/>
<organism evidence="1 2">
    <name type="scientific">Bodo saltans</name>
    <name type="common">Flagellated protozoan</name>
    <dbReference type="NCBI Taxonomy" id="75058"/>
    <lineage>
        <taxon>Eukaryota</taxon>
        <taxon>Discoba</taxon>
        <taxon>Euglenozoa</taxon>
        <taxon>Kinetoplastea</taxon>
        <taxon>Metakinetoplastina</taxon>
        <taxon>Eubodonida</taxon>
        <taxon>Bodonidae</taxon>
        <taxon>Bodo</taxon>
    </lineage>
</organism>
<reference evidence="2" key="1">
    <citation type="submission" date="2015-09" db="EMBL/GenBank/DDBJ databases">
        <authorList>
            <consortium name="Pathogen Informatics"/>
        </authorList>
    </citation>
    <scope>NUCLEOTIDE SEQUENCE [LARGE SCALE GENOMIC DNA]</scope>
    <source>
        <strain evidence="2">Lake Konstanz</strain>
    </source>
</reference>
<proteinExistence type="predicted"/>
<protein>
    <submittedName>
        <fullName evidence="1">Uncharacterized protein</fullName>
    </submittedName>
</protein>
<name>A0A0S4KMA0_BODSA</name>
<keyword evidence="2" id="KW-1185">Reference proteome</keyword>
<accession>A0A0S4KMA0</accession>
<dbReference type="EMBL" id="CYKH01001608">
    <property type="protein sequence ID" value="CUI14725.1"/>
    <property type="molecule type" value="Genomic_DNA"/>
</dbReference>
<evidence type="ECO:0000313" key="2">
    <source>
        <dbReference type="Proteomes" id="UP000051952"/>
    </source>
</evidence>